<feature type="domain" description="Chromosomal replication initiator DnaA C-terminal" evidence="13">
    <location>
        <begin position="348"/>
        <end position="416"/>
    </location>
</feature>
<dbReference type="GO" id="GO:0005524">
    <property type="term" value="F:ATP binding"/>
    <property type="evidence" value="ECO:0007669"/>
    <property type="project" value="UniProtKB-UniRule"/>
</dbReference>
<comment type="subunit">
    <text evidence="8">Oligomerizes as a right-handed, spiral filament on DNA at oriC.</text>
</comment>
<dbReference type="RefSeq" id="WP_073375056.1">
    <property type="nucleotide sequence ID" value="NZ_FQXS01000008.1"/>
</dbReference>
<comment type="subcellular location">
    <subcellularLocation>
        <location evidence="8">Cytoplasm</location>
    </subcellularLocation>
</comment>
<evidence type="ECO:0000256" key="9">
    <source>
        <dbReference type="NCBIfam" id="TIGR00362"/>
    </source>
</evidence>
<evidence type="ECO:0000313" key="14">
    <source>
        <dbReference type="EMBL" id="SHH73838.1"/>
    </source>
</evidence>
<dbReference type="PROSITE" id="PS01008">
    <property type="entry name" value="DNAA"/>
    <property type="match status" value="1"/>
</dbReference>
<evidence type="ECO:0000259" key="12">
    <source>
        <dbReference type="SMART" id="SM00382"/>
    </source>
</evidence>
<reference evidence="14 15" key="1">
    <citation type="submission" date="2016-11" db="EMBL/GenBank/DDBJ databases">
        <authorList>
            <person name="Jaros S."/>
            <person name="Januszkiewicz K."/>
            <person name="Wedrychowicz H."/>
        </authorList>
    </citation>
    <scope>NUCLEOTIDE SEQUENCE [LARGE SCALE GENOMIC DNA]</scope>
    <source>
        <strain evidence="14 15">DSM 9705</strain>
    </source>
</reference>
<feature type="binding site" evidence="8">
    <location>
        <position position="152"/>
    </location>
    <ligand>
        <name>ATP</name>
        <dbReference type="ChEBI" id="CHEBI:30616"/>
    </ligand>
</feature>
<evidence type="ECO:0000256" key="11">
    <source>
        <dbReference type="RuleBase" id="RU004227"/>
    </source>
</evidence>
<dbReference type="InterPro" id="IPR003593">
    <property type="entry name" value="AAA+_ATPase"/>
</dbReference>
<dbReference type="CDD" id="cd00009">
    <property type="entry name" value="AAA"/>
    <property type="match status" value="1"/>
</dbReference>
<organism evidence="14 15">
    <name type="scientific">Desulfofustis glycolicus DSM 9705</name>
    <dbReference type="NCBI Taxonomy" id="1121409"/>
    <lineage>
        <taxon>Bacteria</taxon>
        <taxon>Pseudomonadati</taxon>
        <taxon>Thermodesulfobacteriota</taxon>
        <taxon>Desulfobulbia</taxon>
        <taxon>Desulfobulbales</taxon>
        <taxon>Desulfocapsaceae</taxon>
        <taxon>Desulfofustis</taxon>
    </lineage>
</organism>
<dbReference type="Proteomes" id="UP000184139">
    <property type="component" value="Unassembled WGS sequence"/>
</dbReference>
<keyword evidence="4 8" id="KW-0547">Nucleotide-binding</keyword>
<accession>A0A1M5VFB1</accession>
<feature type="region of interest" description="Domain IV, binds dsDNA" evidence="8">
    <location>
        <begin position="322"/>
        <end position="440"/>
    </location>
</feature>
<evidence type="ECO:0000256" key="3">
    <source>
        <dbReference type="ARBA" id="ARBA00022705"/>
    </source>
</evidence>
<dbReference type="AlphaFoldDB" id="A0A1M5VFB1"/>
<feature type="region of interest" description="Domain I, interacts with DnaA modulators" evidence="8">
    <location>
        <begin position="1"/>
        <end position="71"/>
    </location>
</feature>
<comment type="similarity">
    <text evidence="1 8 11">Belongs to the DnaA family.</text>
</comment>
<proteinExistence type="inferred from homology"/>
<dbReference type="Pfam" id="PF00308">
    <property type="entry name" value="Bac_DnaA"/>
    <property type="match status" value="1"/>
</dbReference>
<dbReference type="PANTHER" id="PTHR30050">
    <property type="entry name" value="CHROMOSOMAL REPLICATION INITIATOR PROTEIN DNAA"/>
    <property type="match status" value="1"/>
</dbReference>
<dbReference type="InterPro" id="IPR010921">
    <property type="entry name" value="Trp_repressor/repl_initiator"/>
</dbReference>
<evidence type="ECO:0000256" key="2">
    <source>
        <dbReference type="ARBA" id="ARBA00022490"/>
    </source>
</evidence>
<dbReference type="Gene3D" id="3.40.50.300">
    <property type="entry name" value="P-loop containing nucleotide triphosphate hydrolases"/>
    <property type="match status" value="1"/>
</dbReference>
<keyword evidence="7 8" id="KW-0238">DNA-binding</keyword>
<keyword evidence="6 8" id="KW-0446">Lipid-binding</keyword>
<evidence type="ECO:0000256" key="6">
    <source>
        <dbReference type="ARBA" id="ARBA00023121"/>
    </source>
</evidence>
<dbReference type="InterPro" id="IPR027417">
    <property type="entry name" value="P-loop_NTPase"/>
</dbReference>
<dbReference type="SUPFAM" id="SSF48295">
    <property type="entry name" value="TrpR-like"/>
    <property type="match status" value="1"/>
</dbReference>
<dbReference type="GO" id="GO:0006270">
    <property type="term" value="P:DNA replication initiation"/>
    <property type="evidence" value="ECO:0007669"/>
    <property type="project" value="UniProtKB-UniRule"/>
</dbReference>
<dbReference type="GO" id="GO:0003688">
    <property type="term" value="F:DNA replication origin binding"/>
    <property type="evidence" value="ECO:0007669"/>
    <property type="project" value="UniProtKB-UniRule"/>
</dbReference>
<feature type="binding site" evidence="8">
    <location>
        <position position="150"/>
    </location>
    <ligand>
        <name>ATP</name>
        <dbReference type="ChEBI" id="CHEBI:30616"/>
    </ligand>
</feature>
<evidence type="ECO:0000256" key="4">
    <source>
        <dbReference type="ARBA" id="ARBA00022741"/>
    </source>
</evidence>
<dbReference type="NCBIfam" id="TIGR00362">
    <property type="entry name" value="DnaA"/>
    <property type="match status" value="1"/>
</dbReference>
<dbReference type="PRINTS" id="PR00051">
    <property type="entry name" value="DNAA"/>
</dbReference>
<dbReference type="HAMAP" id="MF_00377">
    <property type="entry name" value="DnaA_bact"/>
    <property type="match status" value="1"/>
</dbReference>
<comment type="caution">
    <text evidence="8">Lacks conserved residue(s) required for the propagation of feature annotation.</text>
</comment>
<comment type="function">
    <text evidence="8 10">Plays an essential role in the initiation and regulation of chromosomal replication. ATP-DnaA binds to the origin of replication (oriC) to initiate formation of the DNA replication initiation complex once per cell cycle. Binds the DnaA box (a 9 base pair repeat at the origin) and separates the double-stranded (ds)DNA. Forms a right-handed helical filament on oriC DNA; dsDNA binds to the exterior of the filament while single-stranded (ss)DNA is stabiized in the filament's interior. The ATP-DnaA-oriC complex binds and stabilizes one strand of the AT-rich DNA unwinding element (DUE), permitting loading of DNA polymerase. After initiation quickly degrades to an ADP-DnaA complex that is not apt for DNA replication. Binds acidic phospholipids.</text>
</comment>
<feature type="binding site" evidence="8">
    <location>
        <position position="151"/>
    </location>
    <ligand>
        <name>ATP</name>
        <dbReference type="ChEBI" id="CHEBI:30616"/>
    </ligand>
</feature>
<keyword evidence="15" id="KW-1185">Reference proteome</keyword>
<dbReference type="Pfam" id="PF08299">
    <property type="entry name" value="Bac_DnaA_C"/>
    <property type="match status" value="1"/>
</dbReference>
<dbReference type="PANTHER" id="PTHR30050:SF2">
    <property type="entry name" value="CHROMOSOMAL REPLICATION INITIATOR PROTEIN DNAA"/>
    <property type="match status" value="1"/>
</dbReference>
<feature type="binding site" evidence="8">
    <location>
        <position position="148"/>
    </location>
    <ligand>
        <name>ATP</name>
        <dbReference type="ChEBI" id="CHEBI:30616"/>
    </ligand>
</feature>
<dbReference type="EMBL" id="FQXS01000008">
    <property type="protein sequence ID" value="SHH73838.1"/>
    <property type="molecule type" value="Genomic_DNA"/>
</dbReference>
<dbReference type="SMART" id="SM00382">
    <property type="entry name" value="AAA"/>
    <property type="match status" value="1"/>
</dbReference>
<gene>
    <name evidence="8" type="primary">dnaA</name>
    <name evidence="14" type="ORF">SAMN02745124_01647</name>
</gene>
<dbReference type="GO" id="GO:0008289">
    <property type="term" value="F:lipid binding"/>
    <property type="evidence" value="ECO:0007669"/>
    <property type="project" value="UniProtKB-KW"/>
</dbReference>
<dbReference type="Gene3D" id="1.10.1750.10">
    <property type="match status" value="1"/>
</dbReference>
<dbReference type="GO" id="GO:0005886">
    <property type="term" value="C:plasma membrane"/>
    <property type="evidence" value="ECO:0007669"/>
    <property type="project" value="TreeGrafter"/>
</dbReference>
<dbReference type="InterPro" id="IPR038454">
    <property type="entry name" value="DnaA_N_sf"/>
</dbReference>
<dbReference type="STRING" id="1121409.SAMN02745124_01647"/>
<protein>
    <recommendedName>
        <fullName evidence="8 9">Chromosomal replication initiator protein DnaA</fullName>
    </recommendedName>
</protein>
<evidence type="ECO:0000256" key="8">
    <source>
        <dbReference type="HAMAP-Rule" id="MF_00377"/>
    </source>
</evidence>
<keyword evidence="3 8" id="KW-0235">DNA replication</keyword>
<dbReference type="GO" id="GO:0006275">
    <property type="term" value="P:regulation of DNA replication"/>
    <property type="evidence" value="ECO:0007669"/>
    <property type="project" value="UniProtKB-UniRule"/>
</dbReference>
<keyword evidence="2 8" id="KW-0963">Cytoplasm</keyword>
<evidence type="ECO:0000256" key="5">
    <source>
        <dbReference type="ARBA" id="ARBA00022840"/>
    </source>
</evidence>
<dbReference type="Gene3D" id="1.10.8.60">
    <property type="match status" value="1"/>
</dbReference>
<evidence type="ECO:0000256" key="1">
    <source>
        <dbReference type="ARBA" id="ARBA00006583"/>
    </source>
</evidence>
<sequence length="440" mass="49640">MKVWDRAKERLQDILSDNVYTLWIEPVKMQERDGTCLSLACPDRYFGAYVTQNYLELISKVVTEVDGSIETVRINGSCLAPAQRQEPLQLRLPSLPEGSSSVRALHPRYTFDDFMVGESNMLAQSACRSISRLEDTIGPCLYINSTTGLGKTHLTHAIAHQILGASPLARLQYLTAQQFAAEMVHNIKSNAMDVFKRKYHDHCDILLVEDVQSLTGKKKTQQELNEVLDTLIKSGKRVVMTADKPPRDLIGIDDDFRSRMSSGLITCIQKPDLDTRYRIIRRKAQQQKIELAEPHVDYLAQHVKGDVRRIESAIIAISARAALQHGQVDDRLIEDVVRFLIGNPRSLSTQAICELVGRQFKVSPNDLQSRSRKKSIAFPRQVAMFLSRKHTEETLADIGKVFNRDHSTVMHAIKVVSGLSRRDNSVSAQLDLLSNKVRQL</sequence>
<dbReference type="CDD" id="cd06571">
    <property type="entry name" value="Bac_DnaA_C"/>
    <property type="match status" value="1"/>
</dbReference>
<dbReference type="GO" id="GO:0005737">
    <property type="term" value="C:cytoplasm"/>
    <property type="evidence" value="ECO:0007669"/>
    <property type="project" value="UniProtKB-SubCell"/>
</dbReference>
<evidence type="ECO:0000259" key="13">
    <source>
        <dbReference type="SMART" id="SM00760"/>
    </source>
</evidence>
<evidence type="ECO:0000256" key="10">
    <source>
        <dbReference type="RuleBase" id="RU000577"/>
    </source>
</evidence>
<keyword evidence="5 8" id="KW-0067">ATP-binding</keyword>
<evidence type="ECO:0000313" key="15">
    <source>
        <dbReference type="Proteomes" id="UP000184139"/>
    </source>
</evidence>
<dbReference type="Gene3D" id="3.30.300.180">
    <property type="match status" value="1"/>
</dbReference>
<dbReference type="SMART" id="SM00760">
    <property type="entry name" value="Bac_DnaA_C"/>
    <property type="match status" value="1"/>
</dbReference>
<comment type="domain">
    <text evidence="8">Domain I is involved in oligomerization and binding regulators, domain II is flexibile and of varying length in different bacteria, domain III forms the AAA+ region, while domain IV binds dsDNA.</text>
</comment>
<dbReference type="InterPro" id="IPR018312">
    <property type="entry name" value="Chromosome_initiator_DnaA_CS"/>
</dbReference>
<name>A0A1M5VFB1_9BACT</name>
<evidence type="ECO:0000256" key="7">
    <source>
        <dbReference type="ARBA" id="ARBA00023125"/>
    </source>
</evidence>
<dbReference type="SUPFAM" id="SSF52540">
    <property type="entry name" value="P-loop containing nucleoside triphosphate hydrolases"/>
    <property type="match status" value="1"/>
</dbReference>
<dbReference type="InterPro" id="IPR001957">
    <property type="entry name" value="Chromosome_initiator_DnaA"/>
</dbReference>
<dbReference type="InterPro" id="IPR020591">
    <property type="entry name" value="Chromosome_initiator_DnaA-like"/>
</dbReference>
<feature type="domain" description="AAA+ ATPase" evidence="12">
    <location>
        <begin position="137"/>
        <end position="347"/>
    </location>
</feature>
<dbReference type="OrthoDB" id="9807019at2"/>
<dbReference type="InterPro" id="IPR013159">
    <property type="entry name" value="DnaA_C"/>
</dbReference>
<dbReference type="InterPro" id="IPR024633">
    <property type="entry name" value="DnaA_N_dom"/>
</dbReference>
<dbReference type="InterPro" id="IPR013317">
    <property type="entry name" value="DnaA_dom"/>
</dbReference>
<dbReference type="Pfam" id="PF11638">
    <property type="entry name" value="DnaA_N"/>
    <property type="match status" value="1"/>
</dbReference>